<evidence type="ECO:0000313" key="3">
    <source>
        <dbReference type="Proteomes" id="UP000019681"/>
    </source>
</evidence>
<protein>
    <recommendedName>
        <fullName evidence="1">Glycosyltransferase subfamily 4-like N-terminal domain-containing protein</fullName>
    </recommendedName>
</protein>
<accession>A0A017RTA3</accession>
<comment type="caution">
    <text evidence="2">The sequence shown here is derived from an EMBL/GenBank/DDBJ whole genome shotgun (WGS) entry which is preliminary data.</text>
</comment>
<dbReference type="SUPFAM" id="SSF53756">
    <property type="entry name" value="UDP-Glycosyltransferase/glycogen phosphorylase"/>
    <property type="match status" value="1"/>
</dbReference>
<dbReference type="STRING" id="1403537.Q428_12010"/>
<dbReference type="InterPro" id="IPR028098">
    <property type="entry name" value="Glyco_trans_4-like_N"/>
</dbReference>
<gene>
    <name evidence="2" type="ORF">Q428_12010</name>
</gene>
<reference evidence="2 3" key="1">
    <citation type="journal article" date="2014" name="Genome Announc.">
        <title>Draft Genome Sequence of Fervidicella metallireducens Strain AeBT, an Iron-Reducing Thermoanaerobe from the Great Artesian Basin.</title>
        <authorList>
            <person name="Patel B.K."/>
        </authorList>
    </citation>
    <scope>NUCLEOTIDE SEQUENCE [LARGE SCALE GENOMIC DNA]</scope>
    <source>
        <strain evidence="2 3">AeB</strain>
    </source>
</reference>
<dbReference type="RefSeq" id="WP_035381067.1">
    <property type="nucleotide sequence ID" value="NZ_AZQP01000042.1"/>
</dbReference>
<dbReference type="Gene3D" id="3.40.50.2000">
    <property type="entry name" value="Glycogen Phosphorylase B"/>
    <property type="match status" value="1"/>
</dbReference>
<evidence type="ECO:0000313" key="2">
    <source>
        <dbReference type="EMBL" id="EYE87679.1"/>
    </source>
</evidence>
<dbReference type="AlphaFoldDB" id="A0A017RTA3"/>
<feature type="domain" description="Glycosyltransferase subfamily 4-like N-terminal" evidence="1">
    <location>
        <begin position="14"/>
        <end position="149"/>
    </location>
</feature>
<dbReference type="Pfam" id="PF13439">
    <property type="entry name" value="Glyco_transf_4"/>
    <property type="match status" value="1"/>
</dbReference>
<proteinExistence type="predicted"/>
<dbReference type="EMBL" id="AZQP01000042">
    <property type="protein sequence ID" value="EYE87679.1"/>
    <property type="molecule type" value="Genomic_DNA"/>
</dbReference>
<name>A0A017RTA3_9CLOT</name>
<dbReference type="Proteomes" id="UP000019681">
    <property type="component" value="Unassembled WGS sequence"/>
</dbReference>
<evidence type="ECO:0000259" key="1">
    <source>
        <dbReference type="Pfam" id="PF13439"/>
    </source>
</evidence>
<keyword evidence="3" id="KW-1185">Reference proteome</keyword>
<organism evidence="2 3">
    <name type="scientific">Fervidicella metallireducens AeB</name>
    <dbReference type="NCBI Taxonomy" id="1403537"/>
    <lineage>
        <taxon>Bacteria</taxon>
        <taxon>Bacillati</taxon>
        <taxon>Bacillota</taxon>
        <taxon>Clostridia</taxon>
        <taxon>Eubacteriales</taxon>
        <taxon>Clostridiaceae</taxon>
        <taxon>Fervidicella</taxon>
    </lineage>
</organism>
<sequence length="163" mass="18871">MKKLTFVTRNMKAGGAERVISQLVNNFNRAGIQCIIITLDNEEIFYRLDNAVKVHAIGRKSSNSYLDKFLKYKELRRYINVNKPDIVLALPEDIGIYVIPALLGTKIPVVVSERNNPWVMPYKKITRILRRIFYPLADGFIFQTEQAASFFSPNIRKKRYSIT</sequence>
<dbReference type="OrthoDB" id="9806653at2"/>